<organism evidence="1 2">
    <name type="scientific">Acidaminobacter hydrogenoformans DSM 2784</name>
    <dbReference type="NCBI Taxonomy" id="1120920"/>
    <lineage>
        <taxon>Bacteria</taxon>
        <taxon>Bacillati</taxon>
        <taxon>Bacillota</taxon>
        <taxon>Clostridia</taxon>
        <taxon>Peptostreptococcales</taxon>
        <taxon>Acidaminobacteraceae</taxon>
        <taxon>Acidaminobacter</taxon>
    </lineage>
</organism>
<proteinExistence type="predicted"/>
<sequence>MFGWGQAPLVGDSPQPEVPVPNQRWPLNTFCKKKKTAQVLRHLPCYSDLVDQALGLKELLRDFSLVGAKVVDLVIHLLHFFI</sequence>
<protein>
    <submittedName>
        <fullName evidence="1">Uncharacterized protein</fullName>
    </submittedName>
</protein>
<reference evidence="1 2" key="1">
    <citation type="submission" date="2016-10" db="EMBL/GenBank/DDBJ databases">
        <authorList>
            <person name="de Groot N.N."/>
        </authorList>
    </citation>
    <scope>NUCLEOTIDE SEQUENCE [LARGE SCALE GENOMIC DNA]</scope>
    <source>
        <strain evidence="1 2">DSM 2784</strain>
    </source>
</reference>
<dbReference type="AlphaFoldDB" id="A0A1G5S6B5"/>
<keyword evidence="2" id="KW-1185">Reference proteome</keyword>
<accession>A0A1G5S6B5</accession>
<gene>
    <name evidence="1" type="ORF">SAMN03080599_03111</name>
</gene>
<evidence type="ECO:0000313" key="2">
    <source>
        <dbReference type="Proteomes" id="UP000199208"/>
    </source>
</evidence>
<evidence type="ECO:0000313" key="1">
    <source>
        <dbReference type="EMBL" id="SCZ81866.1"/>
    </source>
</evidence>
<dbReference type="Proteomes" id="UP000199208">
    <property type="component" value="Unassembled WGS sequence"/>
</dbReference>
<dbReference type="EMBL" id="FMWL01000025">
    <property type="protein sequence ID" value="SCZ81866.1"/>
    <property type="molecule type" value="Genomic_DNA"/>
</dbReference>
<dbReference type="STRING" id="1120920.SAMN03080599_03111"/>
<name>A0A1G5S6B5_9FIRM</name>